<dbReference type="SUPFAM" id="SSF140566">
    <property type="entry name" value="FlgN-like"/>
    <property type="match status" value="1"/>
</dbReference>
<keyword evidence="5" id="KW-1185">Reference proteome</keyword>
<dbReference type="GO" id="GO:0044780">
    <property type="term" value="P:bacterial-type flagellum assembly"/>
    <property type="evidence" value="ECO:0007669"/>
    <property type="project" value="InterPro"/>
</dbReference>
<organism evidence="4 5">
    <name type="scientific">Metapseudomonas resinovorans NBRC 106553</name>
    <dbReference type="NCBI Taxonomy" id="1245471"/>
    <lineage>
        <taxon>Bacteria</taxon>
        <taxon>Pseudomonadati</taxon>
        <taxon>Pseudomonadota</taxon>
        <taxon>Gammaproteobacteria</taxon>
        <taxon>Pseudomonadales</taxon>
        <taxon>Pseudomonadaceae</taxon>
        <taxon>Metapseudomonas</taxon>
    </lineage>
</organism>
<evidence type="ECO:0000313" key="4">
    <source>
        <dbReference type="EMBL" id="BAN49939.1"/>
    </source>
</evidence>
<reference evidence="4 5" key="1">
    <citation type="journal article" date="2013" name="Genome Announc.">
        <title>Complete Genome Sequence of the Carbazole Degrader Pseudomonas resinovorans Strain CA10 (NBRC 106553).</title>
        <authorList>
            <person name="Shintani M."/>
            <person name="Hosoyama A."/>
            <person name="Ohji S."/>
            <person name="Tsuchikane K."/>
            <person name="Takarada H."/>
            <person name="Yamazoe A."/>
            <person name="Fujita N."/>
            <person name="Nojiri H."/>
        </authorList>
    </citation>
    <scope>NUCLEOTIDE SEQUENCE [LARGE SCALE GENOMIC DNA]</scope>
    <source>
        <strain evidence="4 5">NBRC 106553</strain>
    </source>
</reference>
<dbReference type="STRING" id="1245471.PCA10_42070"/>
<sequence length="146" mass="16524">MTRRDKLLHLVECEIQQDGVDYLALRGLMQALYGHLLERDNLEIDQHNRDILRLVDDIAARAERRTKVLAAFGFEPGLAGMAALLTHFPGRRGEQLQQAWQRLGQLASQCKRLNERNGKLLAMHHDILAQLLGTGAGPQLYTQQGY</sequence>
<dbReference type="Pfam" id="PF05130">
    <property type="entry name" value="FlgN"/>
    <property type="match status" value="1"/>
</dbReference>
<dbReference type="eggNOG" id="ENOG50337DD">
    <property type="taxonomic scope" value="Bacteria"/>
</dbReference>
<evidence type="ECO:0008006" key="6">
    <source>
        <dbReference type="Google" id="ProtNLM"/>
    </source>
</evidence>
<accession>S6BKW9</accession>
<comment type="function">
    <text evidence="1">Required for the efficient initiation of filament assembly.</text>
</comment>
<gene>
    <name evidence="4" type="ORF">PCA10_42070</name>
</gene>
<evidence type="ECO:0000256" key="3">
    <source>
        <dbReference type="ARBA" id="ARBA00022795"/>
    </source>
</evidence>
<dbReference type="HOGENOM" id="CLU_143532_0_0_6"/>
<dbReference type="InterPro" id="IPR007809">
    <property type="entry name" value="FlgN-like"/>
</dbReference>
<evidence type="ECO:0000256" key="2">
    <source>
        <dbReference type="ARBA" id="ARBA00007703"/>
    </source>
</evidence>
<proteinExistence type="inferred from homology"/>
<keyword evidence="3" id="KW-1005">Bacterial flagellum biogenesis</keyword>
<dbReference type="AlphaFoldDB" id="S6BKW9"/>
<dbReference type="RefSeq" id="WP_016494073.1">
    <property type="nucleotide sequence ID" value="NC_021499.1"/>
</dbReference>
<dbReference type="PATRIC" id="fig|1245471.3.peg.4256"/>
<evidence type="ECO:0000313" key="5">
    <source>
        <dbReference type="Proteomes" id="UP000015503"/>
    </source>
</evidence>
<protein>
    <recommendedName>
        <fullName evidence="6">Flagellar protein FlgN</fullName>
    </recommendedName>
</protein>
<dbReference type="Proteomes" id="UP000015503">
    <property type="component" value="Chromosome"/>
</dbReference>
<dbReference type="InterPro" id="IPR036679">
    <property type="entry name" value="FlgN-like_sf"/>
</dbReference>
<name>S6BKW9_METRE</name>
<dbReference type="KEGG" id="pre:PCA10_42070"/>
<dbReference type="Gene3D" id="1.20.58.300">
    <property type="entry name" value="FlgN-like"/>
    <property type="match status" value="1"/>
</dbReference>
<evidence type="ECO:0000256" key="1">
    <source>
        <dbReference type="ARBA" id="ARBA00002397"/>
    </source>
</evidence>
<dbReference type="EMBL" id="AP013068">
    <property type="protein sequence ID" value="BAN49939.1"/>
    <property type="molecule type" value="Genomic_DNA"/>
</dbReference>
<comment type="similarity">
    <text evidence="2">Belongs to the FlgN family.</text>
</comment>